<dbReference type="Gene3D" id="1.10.150.130">
    <property type="match status" value="1"/>
</dbReference>
<proteinExistence type="inferred from homology"/>
<dbReference type="InterPro" id="IPR002104">
    <property type="entry name" value="Integrase_catalytic"/>
</dbReference>
<organism evidence="7 8">
    <name type="scientific">Flavonifractor plautii 1_3_50AFAA</name>
    <dbReference type="NCBI Taxonomy" id="742738"/>
    <lineage>
        <taxon>Bacteria</taxon>
        <taxon>Bacillati</taxon>
        <taxon>Bacillota</taxon>
        <taxon>Clostridia</taxon>
        <taxon>Eubacteriales</taxon>
        <taxon>Oscillospiraceae</taxon>
        <taxon>Flavonifractor</taxon>
    </lineage>
</organism>
<dbReference type="eggNOG" id="COG0582">
    <property type="taxonomic scope" value="Bacteria"/>
</dbReference>
<dbReference type="PANTHER" id="PTHR30349:SF41">
    <property type="entry name" value="INTEGRASE_RECOMBINASE PROTEIN MJ0367-RELATED"/>
    <property type="match status" value="1"/>
</dbReference>
<dbReference type="GO" id="GO:0015074">
    <property type="term" value="P:DNA integration"/>
    <property type="evidence" value="ECO:0007669"/>
    <property type="project" value="InterPro"/>
</dbReference>
<feature type="domain" description="Core-binding (CB)" evidence="6">
    <location>
        <begin position="60"/>
        <end position="150"/>
    </location>
</feature>
<dbReference type="InterPro" id="IPR010998">
    <property type="entry name" value="Integrase_recombinase_N"/>
</dbReference>
<dbReference type="InterPro" id="IPR011010">
    <property type="entry name" value="DNA_brk_join_enz"/>
</dbReference>
<evidence type="ECO:0000313" key="7">
    <source>
        <dbReference type="EMBL" id="KGF56142.1"/>
    </source>
</evidence>
<name>A0A096CMW2_FLAPL</name>
<reference evidence="7 8" key="1">
    <citation type="submission" date="2011-08" db="EMBL/GenBank/DDBJ databases">
        <title>The Genome Sequence of Clostridium orbiscindens 1_3_50AFAA.</title>
        <authorList>
            <consortium name="The Broad Institute Genome Sequencing Platform"/>
            <person name="Earl A."/>
            <person name="Ward D."/>
            <person name="Feldgarden M."/>
            <person name="Gevers D."/>
            <person name="Daigneault M."/>
            <person name="Strauss J."/>
            <person name="Allen-Vercoe E."/>
            <person name="Young S.K."/>
            <person name="Zeng Q."/>
            <person name="Gargeya S."/>
            <person name="Fitzgerald M."/>
            <person name="Haas B."/>
            <person name="Abouelleil A."/>
            <person name="Alvarado L."/>
            <person name="Arachchi H.M."/>
            <person name="Berlin A."/>
            <person name="Brown A."/>
            <person name="Chapman S.B."/>
            <person name="Chen Z."/>
            <person name="Dunbar C."/>
            <person name="Freedman E."/>
            <person name="Gearin G."/>
            <person name="Gellesch M."/>
            <person name="Goldberg J."/>
            <person name="Griggs A."/>
            <person name="Gujja S."/>
            <person name="Heiman D."/>
            <person name="Howarth C."/>
            <person name="Larson L."/>
            <person name="Lui A."/>
            <person name="MacDonald P.J.P."/>
            <person name="Montmayeur A."/>
            <person name="Murphy C."/>
            <person name="Neiman D."/>
            <person name="Pearson M."/>
            <person name="Priest M."/>
            <person name="Roberts A."/>
            <person name="Saif S."/>
            <person name="Shea T."/>
            <person name="Shenoy N."/>
            <person name="Sisk P."/>
            <person name="Stolte C."/>
            <person name="Sykes S."/>
            <person name="Wortman J."/>
            <person name="Nusbaum C."/>
            <person name="Birren B."/>
        </authorList>
    </citation>
    <scope>NUCLEOTIDE SEQUENCE [LARGE SCALE GENOMIC DNA]</scope>
    <source>
        <strain evidence="7 8">1_3_50AFAA</strain>
    </source>
</reference>
<evidence type="ECO:0008006" key="9">
    <source>
        <dbReference type="Google" id="ProtNLM"/>
    </source>
</evidence>
<feature type="domain" description="Tyr recombinase" evidence="5">
    <location>
        <begin position="165"/>
        <end position="346"/>
    </location>
</feature>
<dbReference type="AlphaFoldDB" id="A0A096CMW2"/>
<gene>
    <name evidence="7" type="ORF">HMPREF9460_01344</name>
</gene>
<dbReference type="GO" id="GO:0006310">
    <property type="term" value="P:DNA recombination"/>
    <property type="evidence" value="ECO:0007669"/>
    <property type="project" value="UniProtKB-KW"/>
</dbReference>
<dbReference type="PROSITE" id="PS51898">
    <property type="entry name" value="TYR_RECOMBINASE"/>
    <property type="match status" value="1"/>
</dbReference>
<dbReference type="HOGENOM" id="CLU_027562_6_0_9"/>
<dbReference type="Proteomes" id="UP000029585">
    <property type="component" value="Unassembled WGS sequence"/>
</dbReference>
<dbReference type="PROSITE" id="PS51900">
    <property type="entry name" value="CB"/>
    <property type="match status" value="1"/>
</dbReference>
<evidence type="ECO:0000256" key="1">
    <source>
        <dbReference type="ARBA" id="ARBA00008857"/>
    </source>
</evidence>
<dbReference type="PANTHER" id="PTHR30349">
    <property type="entry name" value="PHAGE INTEGRASE-RELATED"/>
    <property type="match status" value="1"/>
</dbReference>
<comment type="caution">
    <text evidence="7">The sequence shown here is derived from an EMBL/GenBank/DDBJ whole genome shotgun (WGS) entry which is preliminary data.</text>
</comment>
<dbReference type="Gene3D" id="1.10.443.10">
    <property type="entry name" value="Intergrase catalytic core"/>
    <property type="match status" value="1"/>
</dbReference>
<dbReference type="CDD" id="cd01189">
    <property type="entry name" value="INT_ICEBs1_C_like"/>
    <property type="match status" value="1"/>
</dbReference>
<evidence type="ECO:0000259" key="6">
    <source>
        <dbReference type="PROSITE" id="PS51900"/>
    </source>
</evidence>
<dbReference type="SUPFAM" id="SSF56349">
    <property type="entry name" value="DNA breaking-rejoining enzymes"/>
    <property type="match status" value="1"/>
</dbReference>
<evidence type="ECO:0000256" key="4">
    <source>
        <dbReference type="PROSITE-ProRule" id="PRU01248"/>
    </source>
</evidence>
<evidence type="ECO:0000256" key="3">
    <source>
        <dbReference type="ARBA" id="ARBA00023172"/>
    </source>
</evidence>
<keyword evidence="2 4" id="KW-0238">DNA-binding</keyword>
<dbReference type="GO" id="GO:0003677">
    <property type="term" value="F:DNA binding"/>
    <property type="evidence" value="ECO:0007669"/>
    <property type="project" value="UniProtKB-UniRule"/>
</dbReference>
<dbReference type="InterPro" id="IPR044068">
    <property type="entry name" value="CB"/>
</dbReference>
<evidence type="ECO:0000313" key="8">
    <source>
        <dbReference type="Proteomes" id="UP000029585"/>
    </source>
</evidence>
<dbReference type="RefSeq" id="WP_044939963.1">
    <property type="nucleotide sequence ID" value="NZ_KN174162.1"/>
</dbReference>
<dbReference type="Pfam" id="PF00589">
    <property type="entry name" value="Phage_integrase"/>
    <property type="match status" value="1"/>
</dbReference>
<dbReference type="PATRIC" id="fig|742738.3.peg.1392"/>
<comment type="similarity">
    <text evidence="1">Belongs to the 'phage' integrase family.</text>
</comment>
<evidence type="ECO:0000259" key="5">
    <source>
        <dbReference type="PROSITE" id="PS51898"/>
    </source>
</evidence>
<evidence type="ECO:0000256" key="2">
    <source>
        <dbReference type="ARBA" id="ARBA00023125"/>
    </source>
</evidence>
<dbReference type="InterPro" id="IPR050090">
    <property type="entry name" value="Tyrosine_recombinase_XerCD"/>
</dbReference>
<sequence>MATAKKLPSGSWRVQLYAGKTPDGKRRYLSFTANTKKEAEYQALQYQLHYKEVNRDPTSMTLDEAMEKYISSKDGILSPSTIRGYENIRRNNLKGLMPLALNRITQPMVQEAMNQEAKPYTDKRGRQRVRSAKSLRNIHGLLSAVLAEYHPSLTLRTRLPQKEVKEQRILEPEQMAALLRAVEGNVMELPVLMGLWLCMRASEISGLTWGCVDFRRKTITIKRALVRDKDNHWVEKGTKTTSSTRTLSVPDYIMEKLAAAKETSSGGDRVVPLSSESMYKRLKTILRKHDLPDIRFHDLRHTAASVMLTLNIPDKYAQARGGWATNHTMKTVYQHTMQSQQSAVDMAIDNYFYNLIEKNEAEETPPTM</sequence>
<dbReference type="EMBL" id="ADLO01000047">
    <property type="protein sequence ID" value="KGF56142.1"/>
    <property type="molecule type" value="Genomic_DNA"/>
</dbReference>
<dbReference type="InterPro" id="IPR013762">
    <property type="entry name" value="Integrase-like_cat_sf"/>
</dbReference>
<accession>A0A096CMW2</accession>
<keyword evidence="3" id="KW-0233">DNA recombination</keyword>
<keyword evidence="8" id="KW-1185">Reference proteome</keyword>
<protein>
    <recommendedName>
        <fullName evidence="9">Tyr recombinase domain-containing protein</fullName>
    </recommendedName>
</protein>